<dbReference type="EMBL" id="PHWZ01000062">
    <property type="protein sequence ID" value="TEY75947.1"/>
    <property type="molecule type" value="Genomic_DNA"/>
</dbReference>
<organism evidence="1 2">
    <name type="scientific">Botryotinia calthae</name>
    <dbReference type="NCBI Taxonomy" id="38488"/>
    <lineage>
        <taxon>Eukaryota</taxon>
        <taxon>Fungi</taxon>
        <taxon>Dikarya</taxon>
        <taxon>Ascomycota</taxon>
        <taxon>Pezizomycotina</taxon>
        <taxon>Leotiomycetes</taxon>
        <taxon>Helotiales</taxon>
        <taxon>Sclerotiniaceae</taxon>
        <taxon>Botryotinia</taxon>
    </lineage>
</organism>
<evidence type="ECO:0000313" key="2">
    <source>
        <dbReference type="Proteomes" id="UP000297299"/>
    </source>
</evidence>
<gene>
    <name evidence="1" type="ORF">BOTCAL_0062g00220</name>
</gene>
<protein>
    <submittedName>
        <fullName evidence="1">Uncharacterized protein</fullName>
    </submittedName>
</protein>
<evidence type="ECO:0000313" key="1">
    <source>
        <dbReference type="EMBL" id="TEY75947.1"/>
    </source>
</evidence>
<reference evidence="1 2" key="1">
    <citation type="submission" date="2017-11" db="EMBL/GenBank/DDBJ databases">
        <title>Comparative genomics of Botrytis spp.</title>
        <authorList>
            <person name="Valero-Jimenez C.A."/>
            <person name="Tapia P."/>
            <person name="Veloso J."/>
            <person name="Silva-Moreno E."/>
            <person name="Staats M."/>
            <person name="Valdes J.H."/>
            <person name="Van Kan J.A.L."/>
        </authorList>
    </citation>
    <scope>NUCLEOTIDE SEQUENCE [LARGE SCALE GENOMIC DNA]</scope>
    <source>
        <strain evidence="1 2">MUCL2830</strain>
    </source>
</reference>
<accession>A0A4Y8D9Q2</accession>
<dbReference type="AlphaFoldDB" id="A0A4Y8D9Q2"/>
<comment type="caution">
    <text evidence="1">The sequence shown here is derived from an EMBL/GenBank/DDBJ whole genome shotgun (WGS) entry which is preliminary data.</text>
</comment>
<keyword evidence="2" id="KW-1185">Reference proteome</keyword>
<name>A0A4Y8D9Q2_9HELO</name>
<dbReference type="Proteomes" id="UP000297299">
    <property type="component" value="Unassembled WGS sequence"/>
</dbReference>
<proteinExistence type="predicted"/>
<sequence>MLCTKKREETKDIKSIHEAQKRNSYFGFEHEQLKNGMSKEIAKDFPFLAQQYKCLYVLRKPGEQPFVCYIAMTKAWPMSLRILFWWSFVNWIK</sequence>